<dbReference type="Proteomes" id="UP000094569">
    <property type="component" value="Unassembled WGS sequence"/>
</dbReference>
<dbReference type="AlphaFoldDB" id="A0A1E3BG08"/>
<protein>
    <submittedName>
        <fullName evidence="1">Uncharacterized protein</fullName>
    </submittedName>
</protein>
<keyword evidence="2" id="KW-1185">Reference proteome</keyword>
<accession>A0A1E3BG08</accession>
<comment type="caution">
    <text evidence="1">The sequence shown here is derived from an EMBL/GenBank/DDBJ whole genome shotgun (WGS) entry which is preliminary data.</text>
</comment>
<reference evidence="1 2" key="1">
    <citation type="journal article" date="2016" name="BMC Genomics">
        <title>Comparative genomic and transcriptomic analyses of the Fuzhuan brick tea-fermentation fungus Aspergillus cristatus.</title>
        <authorList>
            <person name="Ge Y."/>
            <person name="Wang Y."/>
            <person name="Liu Y."/>
            <person name="Tan Y."/>
            <person name="Ren X."/>
            <person name="Zhang X."/>
            <person name="Hyde K.D."/>
            <person name="Liu Y."/>
            <person name="Liu Z."/>
        </authorList>
    </citation>
    <scope>NUCLEOTIDE SEQUENCE [LARGE SCALE GENOMIC DNA]</scope>
    <source>
        <strain evidence="1 2">GZAAS20.1005</strain>
    </source>
</reference>
<evidence type="ECO:0000313" key="2">
    <source>
        <dbReference type="Proteomes" id="UP000094569"/>
    </source>
</evidence>
<dbReference type="EMBL" id="JXNT01000005">
    <property type="protein sequence ID" value="ODM19336.1"/>
    <property type="molecule type" value="Genomic_DNA"/>
</dbReference>
<name>A0A1E3BG08_ASPCR</name>
<dbReference type="VEuPathDB" id="FungiDB:SI65_05954"/>
<organism evidence="1 2">
    <name type="scientific">Aspergillus cristatus</name>
    <name type="common">Chinese Fuzhuan brick tea-fermentation fungus</name>
    <name type="synonym">Eurotium cristatum</name>
    <dbReference type="NCBI Taxonomy" id="573508"/>
    <lineage>
        <taxon>Eukaryota</taxon>
        <taxon>Fungi</taxon>
        <taxon>Dikarya</taxon>
        <taxon>Ascomycota</taxon>
        <taxon>Pezizomycotina</taxon>
        <taxon>Eurotiomycetes</taxon>
        <taxon>Eurotiomycetidae</taxon>
        <taxon>Eurotiales</taxon>
        <taxon>Aspergillaceae</taxon>
        <taxon>Aspergillus</taxon>
        <taxon>Aspergillus subgen. Aspergillus</taxon>
    </lineage>
</organism>
<sequence>MLPKDVPNCRILTFSYFMPHDSDPAIKLTEELAADRGGRAKERPIVFLCNSSGGALVRDALAYSESYDDGEKEEAHTPSIHVSTFGLLVFDNGGLLYTGSKFLQIVPSSFQRFCD</sequence>
<dbReference type="STRING" id="573508.A0A1E3BG08"/>
<dbReference type="OrthoDB" id="427518at2759"/>
<proteinExistence type="predicted"/>
<evidence type="ECO:0000313" key="1">
    <source>
        <dbReference type="EMBL" id="ODM19336.1"/>
    </source>
</evidence>
<gene>
    <name evidence="1" type="ORF">SI65_05954</name>
</gene>